<evidence type="ECO:0000313" key="5">
    <source>
        <dbReference type="Proteomes" id="UP000239203"/>
    </source>
</evidence>
<evidence type="ECO:0000256" key="2">
    <source>
        <dbReference type="SAM" id="SignalP"/>
    </source>
</evidence>
<organism evidence="4 5">
    <name type="scientific">Actinokineospora auranticolor</name>
    <dbReference type="NCBI Taxonomy" id="155976"/>
    <lineage>
        <taxon>Bacteria</taxon>
        <taxon>Bacillati</taxon>
        <taxon>Actinomycetota</taxon>
        <taxon>Actinomycetes</taxon>
        <taxon>Pseudonocardiales</taxon>
        <taxon>Pseudonocardiaceae</taxon>
        <taxon>Actinokineospora</taxon>
    </lineage>
</organism>
<dbReference type="InterPro" id="IPR037460">
    <property type="entry name" value="SEST-like"/>
</dbReference>
<feature type="signal peptide" evidence="2">
    <location>
        <begin position="1"/>
        <end position="28"/>
    </location>
</feature>
<keyword evidence="1" id="KW-1015">Disulfide bond</keyword>
<dbReference type="GO" id="GO:0004806">
    <property type="term" value="F:triacylglycerol lipase activity"/>
    <property type="evidence" value="ECO:0007669"/>
    <property type="project" value="TreeGrafter"/>
</dbReference>
<keyword evidence="2" id="KW-0732">Signal</keyword>
<accession>A0A2S6GIT6</accession>
<dbReference type="EMBL" id="PTIX01000016">
    <property type="protein sequence ID" value="PPK65066.1"/>
    <property type="molecule type" value="Genomic_DNA"/>
</dbReference>
<name>A0A2S6GIT6_9PSEU</name>
<dbReference type="InterPro" id="IPR036514">
    <property type="entry name" value="SGNH_hydro_sf"/>
</dbReference>
<sequence>MRRLAIRVGTRVAVAAVAMATLTPVAHAEPLRWVALGDAYTAGGIDAAGEQILVGGVRDGCGRTRGSYPEVLRARWSGRYGLVNVSCAGASVVNVAGEPQRPPGYHIPFFEVYDPDFPFPLVPPQLDAVTADTDLVTVGVGGNTLGFSELVLACLQLGEWSDPVTDHPCADYFSFGWDGVPTIAERLALVADEYDGLLTMIRLAAPGATVLAVGYPTIFPADPATCDRGFTPRGMRNFATVTYPDLLWLRTEVVEPLNRVIAERAARHGARYVDLYTASEGHDACRPDGLNWVEGVVDRVGRWAVVRANSAGHTAAADAVQAALETTPGS</sequence>
<evidence type="ECO:0000313" key="4">
    <source>
        <dbReference type="EMBL" id="PPK65066.1"/>
    </source>
</evidence>
<dbReference type="Pfam" id="PF13472">
    <property type="entry name" value="Lipase_GDSL_2"/>
    <property type="match status" value="1"/>
</dbReference>
<evidence type="ECO:0000259" key="3">
    <source>
        <dbReference type="Pfam" id="PF13472"/>
    </source>
</evidence>
<feature type="chain" id="PRO_5015441119" evidence="2">
    <location>
        <begin position="29"/>
        <end position="330"/>
    </location>
</feature>
<evidence type="ECO:0000256" key="1">
    <source>
        <dbReference type="PIRSR" id="PIRSR637460-2"/>
    </source>
</evidence>
<proteinExistence type="predicted"/>
<reference evidence="4 5" key="1">
    <citation type="submission" date="2018-02" db="EMBL/GenBank/DDBJ databases">
        <title>Genomic Encyclopedia of Archaeal and Bacterial Type Strains, Phase II (KMG-II): from individual species to whole genera.</title>
        <authorList>
            <person name="Goeker M."/>
        </authorList>
    </citation>
    <scope>NUCLEOTIDE SEQUENCE [LARGE SCALE GENOMIC DNA]</scope>
    <source>
        <strain evidence="4 5">YU 961-1</strain>
    </source>
</reference>
<keyword evidence="5" id="KW-1185">Reference proteome</keyword>
<protein>
    <submittedName>
        <fullName evidence="4">GDSL-like lipase/acylhydrolase family protein</fullName>
    </submittedName>
</protein>
<gene>
    <name evidence="4" type="ORF">CLV40_116109</name>
</gene>
<dbReference type="CDD" id="cd01823">
    <property type="entry name" value="SEST_like"/>
    <property type="match status" value="1"/>
</dbReference>
<dbReference type="PANTHER" id="PTHR37981">
    <property type="entry name" value="LIPASE 2"/>
    <property type="match status" value="1"/>
</dbReference>
<dbReference type="Gene3D" id="3.40.50.1110">
    <property type="entry name" value="SGNH hydrolase"/>
    <property type="match status" value="1"/>
</dbReference>
<feature type="disulfide bond" evidence="1">
    <location>
        <begin position="154"/>
        <end position="169"/>
    </location>
</feature>
<feature type="disulfide bond" evidence="1">
    <location>
        <begin position="61"/>
        <end position="87"/>
    </location>
</feature>
<feature type="domain" description="SGNH hydrolase-type esterase" evidence="3">
    <location>
        <begin position="35"/>
        <end position="313"/>
    </location>
</feature>
<dbReference type="AlphaFoldDB" id="A0A2S6GIT6"/>
<dbReference type="SUPFAM" id="SSF52266">
    <property type="entry name" value="SGNH hydrolase"/>
    <property type="match status" value="1"/>
</dbReference>
<comment type="caution">
    <text evidence="4">The sequence shown here is derived from an EMBL/GenBank/DDBJ whole genome shotgun (WGS) entry which is preliminary data.</text>
</comment>
<dbReference type="GO" id="GO:0019433">
    <property type="term" value="P:triglyceride catabolic process"/>
    <property type="evidence" value="ECO:0007669"/>
    <property type="project" value="TreeGrafter"/>
</dbReference>
<feature type="disulfide bond" evidence="1">
    <location>
        <begin position="226"/>
        <end position="285"/>
    </location>
</feature>
<dbReference type="PANTHER" id="PTHR37981:SF1">
    <property type="entry name" value="SGNH HYDROLASE-TYPE ESTERASE DOMAIN-CONTAINING PROTEIN"/>
    <property type="match status" value="1"/>
</dbReference>
<dbReference type="RefSeq" id="WP_181043727.1">
    <property type="nucleotide sequence ID" value="NZ_CP154825.1"/>
</dbReference>
<dbReference type="InterPro" id="IPR013830">
    <property type="entry name" value="SGNH_hydro"/>
</dbReference>
<dbReference type="Proteomes" id="UP000239203">
    <property type="component" value="Unassembled WGS sequence"/>
</dbReference>
<keyword evidence="4" id="KW-0378">Hydrolase</keyword>